<dbReference type="Pfam" id="PF21202">
    <property type="entry name" value="SLX1_C"/>
    <property type="match status" value="1"/>
</dbReference>
<feature type="compositionally biased region" description="Acidic residues" evidence="10">
    <location>
        <begin position="332"/>
        <end position="341"/>
    </location>
</feature>
<dbReference type="STRING" id="28573.A0A0U1LW14"/>
<dbReference type="InterPro" id="IPR035901">
    <property type="entry name" value="GIY-YIG_endonuc_sf"/>
</dbReference>
<feature type="domain" description="GIY-YIG" evidence="11">
    <location>
        <begin position="1"/>
        <end position="67"/>
    </location>
</feature>
<dbReference type="EMBL" id="CVMT01000003">
    <property type="protein sequence ID" value="CRG87405.1"/>
    <property type="molecule type" value="Genomic_DNA"/>
</dbReference>
<comment type="caution">
    <text evidence="9">Lacks conserved residue(s) required for the propagation of feature annotation.</text>
</comment>
<dbReference type="GO" id="GO:0008821">
    <property type="term" value="F:crossover junction DNA endonuclease activity"/>
    <property type="evidence" value="ECO:0007669"/>
    <property type="project" value="TreeGrafter"/>
</dbReference>
<evidence type="ECO:0000256" key="10">
    <source>
        <dbReference type="SAM" id="MobiDB-lite"/>
    </source>
</evidence>
<dbReference type="PANTHER" id="PTHR20208">
    <property type="entry name" value="STRUCTURE-SPECIFIC ENDONUCLEASE SUBUNIT SLX1"/>
    <property type="match status" value="1"/>
</dbReference>
<keyword evidence="8 9" id="KW-0539">Nucleus</keyword>
<name>A0A0U1LW14_TALIS</name>
<dbReference type="InterPro" id="IPR027520">
    <property type="entry name" value="Slx1"/>
</dbReference>
<evidence type="ECO:0000259" key="11">
    <source>
        <dbReference type="PROSITE" id="PS50164"/>
    </source>
</evidence>
<dbReference type="InterPro" id="IPR000305">
    <property type="entry name" value="GIY-YIG_endonuc"/>
</dbReference>
<keyword evidence="4" id="KW-0479">Metal-binding</keyword>
<evidence type="ECO:0000256" key="3">
    <source>
        <dbReference type="ARBA" id="ARBA00022763"/>
    </source>
</evidence>
<dbReference type="Pfam" id="PF01541">
    <property type="entry name" value="GIY-YIG"/>
    <property type="match status" value="1"/>
</dbReference>
<dbReference type="GO" id="GO:0017108">
    <property type="term" value="F:5'-flap endonuclease activity"/>
    <property type="evidence" value="ECO:0007669"/>
    <property type="project" value="InterPro"/>
</dbReference>
<keyword evidence="3 9" id="KW-0227">DNA damage</keyword>
<dbReference type="AlphaFoldDB" id="A0A0U1LW14"/>
<dbReference type="InterPro" id="IPR011011">
    <property type="entry name" value="Znf_FYVE_PHD"/>
</dbReference>
<dbReference type="SUPFAM" id="SSF57903">
    <property type="entry name" value="FYVE/PHD zinc finger"/>
    <property type="match status" value="1"/>
</dbReference>
<evidence type="ECO:0000256" key="2">
    <source>
        <dbReference type="ARBA" id="ARBA00022759"/>
    </source>
</evidence>
<evidence type="ECO:0000256" key="4">
    <source>
        <dbReference type="ARBA" id="ARBA00022771"/>
    </source>
</evidence>
<gene>
    <name evidence="12" type="primary">SLX1</name>
    <name evidence="12" type="ORF">PISL3812_04422</name>
</gene>
<dbReference type="PANTHER" id="PTHR20208:SF10">
    <property type="entry name" value="STRUCTURE-SPECIFIC ENDONUCLEASE SUBUNIT SLX1"/>
    <property type="match status" value="1"/>
</dbReference>
<dbReference type="OMA" id="HNRGCDF"/>
<evidence type="ECO:0000256" key="6">
    <source>
        <dbReference type="ARBA" id="ARBA00023172"/>
    </source>
</evidence>
<feature type="region of interest" description="Disordered" evidence="10">
    <location>
        <begin position="282"/>
        <end position="365"/>
    </location>
</feature>
<feature type="compositionally biased region" description="Acidic residues" evidence="10">
    <location>
        <begin position="299"/>
        <end position="321"/>
    </location>
</feature>
<dbReference type="Gene3D" id="3.30.40.10">
    <property type="entry name" value="Zinc/RING finger domain, C3HC4 (zinc finger)"/>
    <property type="match status" value="1"/>
</dbReference>
<evidence type="ECO:0000256" key="5">
    <source>
        <dbReference type="ARBA" id="ARBA00022801"/>
    </source>
</evidence>
<keyword evidence="4" id="KW-0863">Zinc-finger</keyword>
<dbReference type="InterPro" id="IPR013083">
    <property type="entry name" value="Znf_RING/FYVE/PHD"/>
</dbReference>
<dbReference type="Gene3D" id="3.40.1440.10">
    <property type="entry name" value="GIY-YIG endonuclease"/>
    <property type="match status" value="1"/>
</dbReference>
<evidence type="ECO:0000313" key="13">
    <source>
        <dbReference type="Proteomes" id="UP000054383"/>
    </source>
</evidence>
<keyword evidence="1 9" id="KW-0540">Nuclease</keyword>
<comment type="function">
    <text evidence="9">Catalytic subunit of the SLX1-SLX4 structure-specific endonuclease that resolves DNA secondary structures generated during DNA repair and recombination. Has endonuclease activity towards branched DNA substrates, introducing single-strand cuts in duplex DNA close to junctions with ss-DNA.</text>
</comment>
<sequence length="385" mass="43087">MYIGSTPNPARRLKQHNGTAIGGAERTKSLGLRPWHMVAIVEGFPSRTGALQFEWSWQNVHMSRHIDIVESDALDRRRKQSATKSNRKKRGLSKSLPKILGHLHQLLRSSYFATWPLAIRFLSPDVYTQWQCWTDRVDGLLPDNMQVKLDFRTPGTSIFNHNLPANDMTHIDATYNGIKTHLEKALSLLDDSDIILCEVCKKQLSIPSDAIVVCSQRNCRAASHLMCLSQLFLGQENSSQLVPTSGDCPACHGENTWADLTKELTFRLRGGDAITHLLRTKRTRKAKSGGKKKPKAGEEMENTDGDDDDDDDEEEEEEEDLALCQDGTAAAADDDDFDETWIDTVDVGSDAESVQHTTAQPKEKVKPRVEIVIEDSEAEDCDIFA</sequence>
<keyword evidence="7 9" id="KW-0234">DNA repair</keyword>
<comment type="cofactor">
    <cofactor evidence="9">
        <name>a divalent metal cation</name>
        <dbReference type="ChEBI" id="CHEBI:60240"/>
    </cofactor>
</comment>
<keyword evidence="6 9" id="KW-0233">DNA recombination</keyword>
<dbReference type="Proteomes" id="UP000054383">
    <property type="component" value="Unassembled WGS sequence"/>
</dbReference>
<comment type="subunit">
    <text evidence="9">Forms a heterodimer with SLX4.</text>
</comment>
<accession>A0A0U1LW14</accession>
<proteinExistence type="inferred from homology"/>
<dbReference type="GO" id="GO:0033557">
    <property type="term" value="C:Slx1-Slx4 complex"/>
    <property type="evidence" value="ECO:0007669"/>
    <property type="project" value="UniProtKB-UniRule"/>
</dbReference>
<evidence type="ECO:0000256" key="1">
    <source>
        <dbReference type="ARBA" id="ARBA00022722"/>
    </source>
</evidence>
<dbReference type="HAMAP" id="MF_03100">
    <property type="entry name" value="Endonuc_su_Slx1"/>
    <property type="match status" value="1"/>
</dbReference>
<evidence type="ECO:0000256" key="7">
    <source>
        <dbReference type="ARBA" id="ARBA00023204"/>
    </source>
</evidence>
<feature type="compositionally biased region" description="Basic residues" evidence="10">
    <location>
        <begin position="282"/>
        <end position="294"/>
    </location>
</feature>
<organism evidence="12 13">
    <name type="scientific">Talaromyces islandicus</name>
    <name type="common">Penicillium islandicum</name>
    <dbReference type="NCBI Taxonomy" id="28573"/>
    <lineage>
        <taxon>Eukaryota</taxon>
        <taxon>Fungi</taxon>
        <taxon>Dikarya</taxon>
        <taxon>Ascomycota</taxon>
        <taxon>Pezizomycotina</taxon>
        <taxon>Eurotiomycetes</taxon>
        <taxon>Eurotiomycetidae</taxon>
        <taxon>Eurotiales</taxon>
        <taxon>Trichocomaceae</taxon>
        <taxon>Talaromyces</taxon>
        <taxon>Talaromyces sect. Islandici</taxon>
    </lineage>
</organism>
<dbReference type="GO" id="GO:0008270">
    <property type="term" value="F:zinc ion binding"/>
    <property type="evidence" value="ECO:0007669"/>
    <property type="project" value="UniProtKB-KW"/>
</dbReference>
<evidence type="ECO:0000256" key="8">
    <source>
        <dbReference type="ARBA" id="ARBA00023242"/>
    </source>
</evidence>
<dbReference type="GO" id="GO:0000724">
    <property type="term" value="P:double-strand break repair via homologous recombination"/>
    <property type="evidence" value="ECO:0007669"/>
    <property type="project" value="TreeGrafter"/>
</dbReference>
<keyword evidence="5 9" id="KW-0378">Hydrolase</keyword>
<dbReference type="InterPro" id="IPR050381">
    <property type="entry name" value="SLX1_endonuclease"/>
</dbReference>
<keyword evidence="13" id="KW-1185">Reference proteome</keyword>
<dbReference type="PROSITE" id="PS50164">
    <property type="entry name" value="GIY_YIG"/>
    <property type="match status" value="1"/>
</dbReference>
<comment type="similarity">
    <text evidence="9">Belongs to the SLX1 family.</text>
</comment>
<reference evidence="12 13" key="1">
    <citation type="submission" date="2015-04" db="EMBL/GenBank/DDBJ databases">
        <authorList>
            <person name="Syromyatnikov M.Y."/>
            <person name="Popov V.N."/>
        </authorList>
    </citation>
    <scope>NUCLEOTIDE SEQUENCE [LARGE SCALE GENOMIC DNA]</scope>
    <source>
        <strain evidence="12">WF-38-12</strain>
    </source>
</reference>
<evidence type="ECO:0000313" key="12">
    <source>
        <dbReference type="EMBL" id="CRG87405.1"/>
    </source>
</evidence>
<evidence type="ECO:0000256" key="9">
    <source>
        <dbReference type="HAMAP-Rule" id="MF_03100"/>
    </source>
</evidence>
<feature type="region of interest" description="Disordered" evidence="10">
    <location>
        <begin position="1"/>
        <end position="25"/>
    </location>
</feature>
<protein>
    <recommendedName>
        <fullName evidence="11">GIY-YIG domain-containing protein</fullName>
    </recommendedName>
</protein>
<dbReference type="InterPro" id="IPR048749">
    <property type="entry name" value="SLX1_C"/>
</dbReference>
<comment type="subcellular location">
    <subcellularLocation>
        <location evidence="9">Nucleus</location>
    </subcellularLocation>
</comment>
<keyword evidence="4" id="KW-0862">Zinc</keyword>
<keyword evidence="2 9" id="KW-0255">Endonuclease</keyword>
<dbReference type="OrthoDB" id="24645at2759"/>